<accession>A0A0A9CRS1</accession>
<dbReference type="AlphaFoldDB" id="A0A0A9CRS1"/>
<proteinExistence type="predicted"/>
<sequence length="111" mass="12413">MLSPRFSHLIPRKYPFLSHHSQSSLNGGNSRFSGVTIGERRGLKTPQTASKSSLVSIRIAPAILSTISPRTFGPLDGPLDKRLVLSMDEPSRLFTYSVIWSSRSPEECWRK</sequence>
<organism evidence="1">
    <name type="scientific">Arundo donax</name>
    <name type="common">Giant reed</name>
    <name type="synonym">Donax arundinaceus</name>
    <dbReference type="NCBI Taxonomy" id="35708"/>
    <lineage>
        <taxon>Eukaryota</taxon>
        <taxon>Viridiplantae</taxon>
        <taxon>Streptophyta</taxon>
        <taxon>Embryophyta</taxon>
        <taxon>Tracheophyta</taxon>
        <taxon>Spermatophyta</taxon>
        <taxon>Magnoliopsida</taxon>
        <taxon>Liliopsida</taxon>
        <taxon>Poales</taxon>
        <taxon>Poaceae</taxon>
        <taxon>PACMAD clade</taxon>
        <taxon>Arundinoideae</taxon>
        <taxon>Arundineae</taxon>
        <taxon>Arundo</taxon>
    </lineage>
</organism>
<dbReference type="EMBL" id="GBRH01220802">
    <property type="protein sequence ID" value="JAD77093.1"/>
    <property type="molecule type" value="Transcribed_RNA"/>
</dbReference>
<reference evidence="1" key="2">
    <citation type="journal article" date="2015" name="Data Brief">
        <title>Shoot transcriptome of the giant reed, Arundo donax.</title>
        <authorList>
            <person name="Barrero R.A."/>
            <person name="Guerrero F.D."/>
            <person name="Moolhuijzen P."/>
            <person name="Goolsby J.A."/>
            <person name="Tidwell J."/>
            <person name="Bellgard S.E."/>
            <person name="Bellgard M.I."/>
        </authorList>
    </citation>
    <scope>NUCLEOTIDE SEQUENCE</scope>
    <source>
        <tissue evidence="1">Shoot tissue taken approximately 20 cm above the soil surface</tissue>
    </source>
</reference>
<protein>
    <submittedName>
        <fullName evidence="1">Uncharacterized protein</fullName>
    </submittedName>
</protein>
<evidence type="ECO:0000313" key="1">
    <source>
        <dbReference type="EMBL" id="JAD77093.1"/>
    </source>
</evidence>
<name>A0A0A9CRS1_ARUDO</name>
<reference evidence="1" key="1">
    <citation type="submission" date="2014-09" db="EMBL/GenBank/DDBJ databases">
        <authorList>
            <person name="Magalhaes I.L.F."/>
            <person name="Oliveira U."/>
            <person name="Santos F.R."/>
            <person name="Vidigal T.H.D.A."/>
            <person name="Brescovit A.D."/>
            <person name="Santos A.J."/>
        </authorList>
    </citation>
    <scope>NUCLEOTIDE SEQUENCE</scope>
    <source>
        <tissue evidence="1">Shoot tissue taken approximately 20 cm above the soil surface</tissue>
    </source>
</reference>